<reference evidence="2 3" key="1">
    <citation type="submission" date="2013-11" db="EMBL/GenBank/DDBJ databases">
        <title>Genome sequencing of Stegodyphus mimosarum.</title>
        <authorList>
            <person name="Bechsgaard J."/>
        </authorList>
    </citation>
    <scope>NUCLEOTIDE SEQUENCE [LARGE SCALE GENOMIC DNA]</scope>
</reference>
<proteinExistence type="predicted"/>
<dbReference type="EMBL" id="KK115857">
    <property type="protein sequence ID" value="KFM66216.1"/>
    <property type="molecule type" value="Genomic_DNA"/>
</dbReference>
<gene>
    <name evidence="2" type="ORF">X975_08969</name>
</gene>
<organism evidence="2 3">
    <name type="scientific">Stegodyphus mimosarum</name>
    <name type="common">African social velvet spider</name>
    <dbReference type="NCBI Taxonomy" id="407821"/>
    <lineage>
        <taxon>Eukaryota</taxon>
        <taxon>Metazoa</taxon>
        <taxon>Ecdysozoa</taxon>
        <taxon>Arthropoda</taxon>
        <taxon>Chelicerata</taxon>
        <taxon>Arachnida</taxon>
        <taxon>Araneae</taxon>
        <taxon>Araneomorphae</taxon>
        <taxon>Entelegynae</taxon>
        <taxon>Eresoidea</taxon>
        <taxon>Eresidae</taxon>
        <taxon>Stegodyphus</taxon>
    </lineage>
</organism>
<keyword evidence="1" id="KW-0812">Transmembrane</keyword>
<keyword evidence="1" id="KW-1133">Transmembrane helix</keyword>
<keyword evidence="1" id="KW-0472">Membrane</keyword>
<protein>
    <submittedName>
        <fullName evidence="2">Uncharacterized protein</fullName>
    </submittedName>
</protein>
<dbReference type="Proteomes" id="UP000054359">
    <property type="component" value="Unassembled WGS sequence"/>
</dbReference>
<accession>A0A087TM77</accession>
<sequence length="59" mass="6674">MRAIHHVLLAMGLTVMNAILVHLVEFLMMEAVFLPVEKENIKIQMVPAKDVIQHVLIAN</sequence>
<evidence type="ECO:0000256" key="1">
    <source>
        <dbReference type="SAM" id="Phobius"/>
    </source>
</evidence>
<evidence type="ECO:0000313" key="3">
    <source>
        <dbReference type="Proteomes" id="UP000054359"/>
    </source>
</evidence>
<feature type="non-terminal residue" evidence="2">
    <location>
        <position position="59"/>
    </location>
</feature>
<dbReference type="AlphaFoldDB" id="A0A087TM77"/>
<evidence type="ECO:0000313" key="2">
    <source>
        <dbReference type="EMBL" id="KFM66216.1"/>
    </source>
</evidence>
<keyword evidence="3" id="KW-1185">Reference proteome</keyword>
<feature type="transmembrane region" description="Helical" evidence="1">
    <location>
        <begin position="7"/>
        <end position="28"/>
    </location>
</feature>
<name>A0A087TM77_STEMI</name>